<evidence type="ECO:0000313" key="1">
    <source>
        <dbReference type="EMBL" id="KAJ7659895.1"/>
    </source>
</evidence>
<proteinExistence type="predicted"/>
<accession>A0AAD7G2K8</accession>
<evidence type="ECO:0000313" key="2">
    <source>
        <dbReference type="Proteomes" id="UP001221757"/>
    </source>
</evidence>
<reference evidence="1" key="1">
    <citation type="submission" date="2023-03" db="EMBL/GenBank/DDBJ databases">
        <title>Massive genome expansion in bonnet fungi (Mycena s.s.) driven by repeated elements and novel gene families across ecological guilds.</title>
        <authorList>
            <consortium name="Lawrence Berkeley National Laboratory"/>
            <person name="Harder C.B."/>
            <person name="Miyauchi S."/>
            <person name="Viragh M."/>
            <person name="Kuo A."/>
            <person name="Thoen E."/>
            <person name="Andreopoulos B."/>
            <person name="Lu D."/>
            <person name="Skrede I."/>
            <person name="Drula E."/>
            <person name="Henrissat B."/>
            <person name="Morin E."/>
            <person name="Kohler A."/>
            <person name="Barry K."/>
            <person name="LaButti K."/>
            <person name="Morin E."/>
            <person name="Salamov A."/>
            <person name="Lipzen A."/>
            <person name="Mereny Z."/>
            <person name="Hegedus B."/>
            <person name="Baldrian P."/>
            <person name="Stursova M."/>
            <person name="Weitz H."/>
            <person name="Taylor A."/>
            <person name="Grigoriev I.V."/>
            <person name="Nagy L.G."/>
            <person name="Martin F."/>
            <person name="Kauserud H."/>
        </authorList>
    </citation>
    <scope>NUCLEOTIDE SEQUENCE</scope>
    <source>
        <strain evidence="1">CBHHK067</strain>
    </source>
</reference>
<gene>
    <name evidence="1" type="ORF">B0H17DRAFT_1145197</name>
</gene>
<keyword evidence="2" id="KW-1185">Reference proteome</keyword>
<sequence>MPIDGDGLLSGFLAAATDIETMASDIESEGDLRQTLADRCRASQQAQVFRQLHAQFNPYDKLVGHGYAGFIDKEGRYSLTPVAVLPSNFRVVEHENCLGLLIQK</sequence>
<organism evidence="1 2">
    <name type="scientific">Mycena rosella</name>
    <name type="common">Pink bonnet</name>
    <name type="synonym">Agaricus rosellus</name>
    <dbReference type="NCBI Taxonomy" id="1033263"/>
    <lineage>
        <taxon>Eukaryota</taxon>
        <taxon>Fungi</taxon>
        <taxon>Dikarya</taxon>
        <taxon>Basidiomycota</taxon>
        <taxon>Agaricomycotina</taxon>
        <taxon>Agaricomycetes</taxon>
        <taxon>Agaricomycetidae</taxon>
        <taxon>Agaricales</taxon>
        <taxon>Marasmiineae</taxon>
        <taxon>Mycenaceae</taxon>
        <taxon>Mycena</taxon>
    </lineage>
</organism>
<name>A0AAD7G2K8_MYCRO</name>
<comment type="caution">
    <text evidence="1">The sequence shown here is derived from an EMBL/GenBank/DDBJ whole genome shotgun (WGS) entry which is preliminary data.</text>
</comment>
<dbReference type="AlphaFoldDB" id="A0AAD7G2K8"/>
<protein>
    <submittedName>
        <fullName evidence="1">Uncharacterized protein</fullName>
    </submittedName>
</protein>
<dbReference type="Proteomes" id="UP001221757">
    <property type="component" value="Unassembled WGS sequence"/>
</dbReference>
<dbReference type="EMBL" id="JARKIE010000266">
    <property type="protein sequence ID" value="KAJ7659895.1"/>
    <property type="molecule type" value="Genomic_DNA"/>
</dbReference>